<dbReference type="Gene3D" id="1.50.10.10">
    <property type="match status" value="1"/>
</dbReference>
<evidence type="ECO:0000256" key="4">
    <source>
        <dbReference type="HAMAP-Rule" id="MF_00929"/>
    </source>
</evidence>
<protein>
    <recommendedName>
        <fullName evidence="4">Cellobiose 2-epimerase</fullName>
        <shortName evidence="4">CE</shortName>
        <ecNumber evidence="4">5.1.3.11</ecNumber>
    </recommendedName>
</protein>
<comment type="function">
    <text evidence="4">Catalyzes the reversible epimerization of cellobiose to 4-O-beta-D-glucopyranosyl-D-mannose (Glc-Man).</text>
</comment>
<dbReference type="InterPro" id="IPR012341">
    <property type="entry name" value="6hp_glycosidase-like_sf"/>
</dbReference>
<reference evidence="5 6" key="1">
    <citation type="submission" date="2018-05" db="EMBL/GenBank/DDBJ databases">
        <title>Marinilabilia rubrum sp. nov., isolated from saltern sediment.</title>
        <authorList>
            <person name="Zhang R."/>
        </authorList>
    </citation>
    <scope>NUCLEOTIDE SEQUENCE [LARGE SCALE GENOMIC DNA]</scope>
    <source>
        <strain evidence="5 6">WTE16</strain>
    </source>
</reference>
<dbReference type="Proteomes" id="UP000244956">
    <property type="component" value="Unassembled WGS sequence"/>
</dbReference>
<evidence type="ECO:0000256" key="3">
    <source>
        <dbReference type="ARBA" id="ARBA00023235"/>
    </source>
</evidence>
<comment type="similarity">
    <text evidence="4">Belongs to the cellobiose 2-epimerase family.</text>
</comment>
<dbReference type="GO" id="GO:0005975">
    <property type="term" value="P:carbohydrate metabolic process"/>
    <property type="evidence" value="ECO:0007669"/>
    <property type="project" value="InterPro"/>
</dbReference>
<dbReference type="HAMAP" id="MF_00929">
    <property type="entry name" value="Cellobiose_2_epim"/>
    <property type="match status" value="1"/>
</dbReference>
<dbReference type="InterPro" id="IPR008928">
    <property type="entry name" value="6-hairpin_glycosidase_sf"/>
</dbReference>
<name>A0A2U2B8Z0_9BACT</name>
<keyword evidence="3 4" id="KW-0413">Isomerase</keyword>
<keyword evidence="6" id="KW-1185">Reference proteome</keyword>
<dbReference type="EMBL" id="QEWP01000007">
    <property type="protein sequence ID" value="PWD99528.1"/>
    <property type="molecule type" value="Genomic_DNA"/>
</dbReference>
<dbReference type="OrthoDB" id="5141876at2"/>
<sequence length="406" mass="46972">MGKNDLLIDDLNKELKGILDFWIRHTIDEQFGGFAGEVDASGNRVAKVDKGLVLNARILWSFSAAYNHLKDPKYLEWAHRAYDYLVNNFWDQENGGLFWAVDYEGKVSDDRKQIYGQGFGIYGFSEYYRATGKKESLEYAAELFELIEKYSYDARQGGYLEALSVNWEPMEDMRLSLKDANSPKSMNTHLHILEPYSNLYRVWPEEALKDRMKSLVRVFLDKILNTETGHFHLFFDMDWSVQSNTVSYGHDIEGAWLINEAAELVGDEVLLKEAQQKTLKMVDVFMKEGIADDSSVWYEKDLDTGHLDTDRHWWVQGEALVGLLDAYGHSGKQACFGLLVKIWSYIKNHVIDHDKGEWHELVKDDGLPYGNQVKAGFWKCPYHNTRALIECIQRIQEVHKDKELAD</sequence>
<dbReference type="InterPro" id="IPR010819">
    <property type="entry name" value="AGE/CE"/>
</dbReference>
<dbReference type="SUPFAM" id="SSF48208">
    <property type="entry name" value="Six-hairpin glycosidases"/>
    <property type="match status" value="1"/>
</dbReference>
<accession>A0A2U2B8Z0</accession>
<dbReference type="GO" id="GO:0047736">
    <property type="term" value="F:cellobiose epimerase activity"/>
    <property type="evidence" value="ECO:0007669"/>
    <property type="project" value="UniProtKB-UniRule"/>
</dbReference>
<dbReference type="EC" id="5.1.3.11" evidence="4"/>
<dbReference type="PANTHER" id="PTHR15108">
    <property type="entry name" value="N-ACYLGLUCOSAMINE-2-EPIMERASE"/>
    <property type="match status" value="1"/>
</dbReference>
<organism evidence="5 6">
    <name type="scientific">Marinilabilia rubra</name>
    <dbReference type="NCBI Taxonomy" id="2162893"/>
    <lineage>
        <taxon>Bacteria</taxon>
        <taxon>Pseudomonadati</taxon>
        <taxon>Bacteroidota</taxon>
        <taxon>Bacteroidia</taxon>
        <taxon>Marinilabiliales</taxon>
        <taxon>Marinilabiliaceae</taxon>
        <taxon>Marinilabilia</taxon>
    </lineage>
</organism>
<evidence type="ECO:0000256" key="1">
    <source>
        <dbReference type="ARBA" id="ARBA00001470"/>
    </source>
</evidence>
<comment type="caution">
    <text evidence="5">The sequence shown here is derived from an EMBL/GenBank/DDBJ whole genome shotgun (WGS) entry which is preliminary data.</text>
</comment>
<evidence type="ECO:0000256" key="2">
    <source>
        <dbReference type="ARBA" id="ARBA00008558"/>
    </source>
</evidence>
<dbReference type="AlphaFoldDB" id="A0A2U2B8Z0"/>
<proteinExistence type="inferred from homology"/>
<evidence type="ECO:0000313" key="6">
    <source>
        <dbReference type="Proteomes" id="UP000244956"/>
    </source>
</evidence>
<evidence type="ECO:0000313" key="5">
    <source>
        <dbReference type="EMBL" id="PWD99528.1"/>
    </source>
</evidence>
<dbReference type="InterPro" id="IPR028584">
    <property type="entry name" value="Cellobiose_2_epim"/>
</dbReference>
<dbReference type="Pfam" id="PF07221">
    <property type="entry name" value="GlcNAc_2-epim"/>
    <property type="match status" value="1"/>
</dbReference>
<comment type="catalytic activity">
    <reaction evidence="1 4">
        <text>D-cellobiose = beta-D-glucosyl-(1-&gt;4)-D-mannopyranose</text>
        <dbReference type="Rhea" id="RHEA:23384"/>
        <dbReference type="ChEBI" id="CHEBI:17057"/>
        <dbReference type="ChEBI" id="CHEBI:47931"/>
        <dbReference type="EC" id="5.1.3.11"/>
    </reaction>
</comment>
<gene>
    <name evidence="5" type="ORF">DDZ16_10240</name>
</gene>
<comment type="similarity">
    <text evidence="2">Belongs to the N-acylglucosamine 2-epimerase family.</text>
</comment>